<reference evidence="4" key="1">
    <citation type="journal article" date="2020" name="Nat. Commun.">
        <title>Genome assembly of wild tea tree DASZ reveals pedigree and selection history of tea varieties.</title>
        <authorList>
            <person name="Zhang W."/>
            <person name="Zhang Y."/>
            <person name="Qiu H."/>
            <person name="Guo Y."/>
            <person name="Wan H."/>
            <person name="Zhang X."/>
            <person name="Scossa F."/>
            <person name="Alseekh S."/>
            <person name="Zhang Q."/>
            <person name="Wang P."/>
            <person name="Xu L."/>
            <person name="Schmidt M.H."/>
            <person name="Jia X."/>
            <person name="Li D."/>
            <person name="Zhu A."/>
            <person name="Guo F."/>
            <person name="Chen W."/>
            <person name="Ni D."/>
            <person name="Usadel B."/>
            <person name="Fernie A.R."/>
            <person name="Wen W."/>
        </authorList>
    </citation>
    <scope>NUCLEOTIDE SEQUENCE [LARGE SCALE GENOMIC DNA]</scope>
    <source>
        <strain evidence="4">cv. G240</strain>
    </source>
</reference>
<sequence length="177" mass="19123">MAKKIRYSCDSNSFASEGYGSRMLSWNGQISSIIILRLFLTGILIAGLTFLLIIGAAGGRNVSARGKAFSNMVVGYNNVNVNAATKYGVAVGNTLVMLPSGKAVADLQPEFDEIQQCPRRGLIIIALAKEKDLGLTFLAASFVQNWGLMRSNFKNGTIVRLVVEKDPRRYTNGGEDG</sequence>
<comment type="caution">
    <text evidence="3">The sequence shown here is derived from an EMBL/GenBank/DDBJ whole genome shotgun (WGS) entry which is preliminary data.</text>
</comment>
<protein>
    <recommendedName>
        <fullName evidence="2">D-isomer specific 2-hydroxyacid dehydrogenase catalytic domain-containing protein</fullName>
    </recommendedName>
</protein>
<evidence type="ECO:0000313" key="4">
    <source>
        <dbReference type="Proteomes" id="UP000593564"/>
    </source>
</evidence>
<dbReference type="Proteomes" id="UP000593564">
    <property type="component" value="Unassembled WGS sequence"/>
</dbReference>
<evidence type="ECO:0000259" key="2">
    <source>
        <dbReference type="Pfam" id="PF00389"/>
    </source>
</evidence>
<dbReference type="EMBL" id="JACBKZ010000001">
    <property type="protein sequence ID" value="KAF5961000.1"/>
    <property type="molecule type" value="Genomic_DNA"/>
</dbReference>
<evidence type="ECO:0000313" key="3">
    <source>
        <dbReference type="EMBL" id="KAF5961000.1"/>
    </source>
</evidence>
<reference evidence="3 4" key="2">
    <citation type="submission" date="2020-07" db="EMBL/GenBank/DDBJ databases">
        <title>Genome assembly of wild tea tree DASZ reveals pedigree and selection history of tea varieties.</title>
        <authorList>
            <person name="Zhang W."/>
        </authorList>
    </citation>
    <scope>NUCLEOTIDE SEQUENCE [LARGE SCALE GENOMIC DNA]</scope>
    <source>
        <strain evidence="4">cv. G240</strain>
        <tissue evidence="3">Leaf</tissue>
    </source>
</reference>
<accession>A0A7J7I7K3</accession>
<dbReference type="GO" id="GO:0051287">
    <property type="term" value="F:NAD binding"/>
    <property type="evidence" value="ECO:0007669"/>
    <property type="project" value="InterPro"/>
</dbReference>
<keyword evidence="4" id="KW-1185">Reference proteome</keyword>
<keyword evidence="1" id="KW-0472">Membrane</keyword>
<dbReference type="InterPro" id="IPR006139">
    <property type="entry name" value="D-isomer_2_OHA_DH_cat_dom"/>
</dbReference>
<proteinExistence type="predicted"/>
<organism evidence="3 4">
    <name type="scientific">Camellia sinensis</name>
    <name type="common">Tea plant</name>
    <name type="synonym">Thea sinensis</name>
    <dbReference type="NCBI Taxonomy" id="4442"/>
    <lineage>
        <taxon>Eukaryota</taxon>
        <taxon>Viridiplantae</taxon>
        <taxon>Streptophyta</taxon>
        <taxon>Embryophyta</taxon>
        <taxon>Tracheophyta</taxon>
        <taxon>Spermatophyta</taxon>
        <taxon>Magnoliopsida</taxon>
        <taxon>eudicotyledons</taxon>
        <taxon>Gunneridae</taxon>
        <taxon>Pentapetalae</taxon>
        <taxon>asterids</taxon>
        <taxon>Ericales</taxon>
        <taxon>Theaceae</taxon>
        <taxon>Camellia</taxon>
    </lineage>
</organism>
<feature type="transmembrane region" description="Helical" evidence="1">
    <location>
        <begin position="33"/>
        <end position="57"/>
    </location>
</feature>
<keyword evidence="1" id="KW-1133">Transmembrane helix</keyword>
<dbReference type="GO" id="GO:0016616">
    <property type="term" value="F:oxidoreductase activity, acting on the CH-OH group of donors, NAD or NADP as acceptor"/>
    <property type="evidence" value="ECO:0007669"/>
    <property type="project" value="InterPro"/>
</dbReference>
<name>A0A7J7I7K3_CAMSI</name>
<feature type="domain" description="D-isomer specific 2-hydroxyacid dehydrogenase catalytic" evidence="2">
    <location>
        <begin position="67"/>
        <end position="106"/>
    </location>
</feature>
<dbReference type="SUPFAM" id="SSF52283">
    <property type="entry name" value="Formate/glycerate dehydrogenase catalytic domain-like"/>
    <property type="match status" value="1"/>
</dbReference>
<dbReference type="AlphaFoldDB" id="A0A7J7I7K3"/>
<keyword evidence="1" id="KW-0812">Transmembrane</keyword>
<evidence type="ECO:0000256" key="1">
    <source>
        <dbReference type="SAM" id="Phobius"/>
    </source>
</evidence>
<gene>
    <name evidence="3" type="ORF">HYC85_002209</name>
</gene>
<dbReference type="Pfam" id="PF00389">
    <property type="entry name" value="2-Hacid_dh"/>
    <property type="match status" value="1"/>
</dbReference>
<dbReference type="Gene3D" id="3.40.50.720">
    <property type="entry name" value="NAD(P)-binding Rossmann-like Domain"/>
    <property type="match status" value="2"/>
</dbReference>